<dbReference type="Proteomes" id="UP001279410">
    <property type="component" value="Unassembled WGS sequence"/>
</dbReference>
<reference evidence="2" key="1">
    <citation type="submission" date="2022-08" db="EMBL/GenBank/DDBJ databases">
        <title>Genome sequencing of akame (Lates japonicus).</title>
        <authorList>
            <person name="Hashiguchi Y."/>
            <person name="Takahashi H."/>
        </authorList>
    </citation>
    <scope>NUCLEOTIDE SEQUENCE</scope>
    <source>
        <strain evidence="2">Kochi</strain>
    </source>
</reference>
<comment type="caution">
    <text evidence="2">The sequence shown here is derived from an EMBL/GenBank/DDBJ whole genome shotgun (WGS) entry which is preliminary data.</text>
</comment>
<dbReference type="GO" id="GO:0055037">
    <property type="term" value="C:recycling endosome"/>
    <property type="evidence" value="ECO:0007669"/>
    <property type="project" value="TreeGrafter"/>
</dbReference>
<feature type="region of interest" description="Disordered" evidence="1">
    <location>
        <begin position="375"/>
        <end position="394"/>
    </location>
</feature>
<dbReference type="AlphaFoldDB" id="A0AAD3RL75"/>
<organism evidence="2 3">
    <name type="scientific">Lates japonicus</name>
    <name type="common">Japanese lates</name>
    <dbReference type="NCBI Taxonomy" id="270547"/>
    <lineage>
        <taxon>Eukaryota</taxon>
        <taxon>Metazoa</taxon>
        <taxon>Chordata</taxon>
        <taxon>Craniata</taxon>
        <taxon>Vertebrata</taxon>
        <taxon>Euteleostomi</taxon>
        <taxon>Actinopterygii</taxon>
        <taxon>Neopterygii</taxon>
        <taxon>Teleostei</taxon>
        <taxon>Neoteleostei</taxon>
        <taxon>Acanthomorphata</taxon>
        <taxon>Carangaria</taxon>
        <taxon>Carangaria incertae sedis</taxon>
        <taxon>Centropomidae</taxon>
        <taxon>Lates</taxon>
    </lineage>
</organism>
<protein>
    <submittedName>
        <fullName evidence="2">Protein DENND6B</fullName>
    </submittedName>
</protein>
<evidence type="ECO:0000313" key="2">
    <source>
        <dbReference type="EMBL" id="GLD72135.1"/>
    </source>
</evidence>
<gene>
    <name evidence="2" type="ORF">AKAME5_002345900</name>
</gene>
<dbReference type="GO" id="GO:0005085">
    <property type="term" value="F:guanyl-nucleotide exchange factor activity"/>
    <property type="evidence" value="ECO:0007669"/>
    <property type="project" value="InterPro"/>
</dbReference>
<dbReference type="EMBL" id="BRZM01000880">
    <property type="protein sequence ID" value="GLD72135.1"/>
    <property type="molecule type" value="Genomic_DNA"/>
</dbReference>
<dbReference type="PANTHER" id="PTHR13677:SF2">
    <property type="entry name" value="PROTEIN DENND6B"/>
    <property type="match status" value="1"/>
</dbReference>
<dbReference type="PANTHER" id="PTHR13677">
    <property type="entry name" value="LD41638P"/>
    <property type="match status" value="1"/>
</dbReference>
<dbReference type="InterPro" id="IPR024224">
    <property type="entry name" value="DENND6"/>
</dbReference>
<keyword evidence="3" id="KW-1185">Reference proteome</keyword>
<sequence length="979" mass="106484">MPPGHPVQLQVTPVGGLQSFEFRDDAYNRDALPLCREKCRFLRVTPISDKWKDASVKRGYSRALQTLTCSTPLLQIIAPEFLRSWSPSSSFGKTTSVVEVLEAGLIFQVRIPSKTDKPGGSPVKQAYKRLQSKLIHLQMPGSLRYSGTVVIMALPPTASRNRAALAQDSEEETTESLRAPILRRHLVRAHPESSSSVRDEFITTLITLPQLTPVLKGDWMGLYRSPNFDGWYRQRHKKKTQKLESLHLEDLLSWTKDKSEVEIVDLILKLREKLIKARRAAAAGAYLAAHHGAPAASGRRFSQGLEVQMVRMAVSACCRPPAMQRQELYRVTPSVSPLRLAMSLPSCGGPPACQAPQSADLHLLTTAQRQQQCGSVGATRRGVARPTTPHHQCRPRLAAGSPPCSCAKCSSSGSLQPPAPVLLPQQAMVLSLACAVCLQLQQPVAVQPTASLPPPVVLLQCCCRLLPPPPALSVVPGLGLSLDPRLMYFSLSSCQPRTSSSSWPSKPSWRSCSSAPPAPQLVAPNSFSIRSSCWRYPAPGPSPSAQPRPLPGPEYPWVPVPLERQQQQLLHLLQLSLQLLVQATWLHARSGVDLLEAASTAFCSRKSAGICFWKWFFQPASPHKAHPLGIWFLLFSSAPAASSSARLFLPHLGSGESQTAPVCLGCHQEGVVGALYGARILSQIRLLQDLLQLPQLLTWPPCSCLPSCCCDDASDSSAAAEEPSPPAASHMTQSSCSSSTSSSQLSFVGLETRLHPRLQGHRGKAPVMCLVASSAGQTRRLPSKPWGVLQRLSTLLLCASWPRVRPCPPLGVCRKKHHLSPWSSQTGPLGSLTAVHRRRRVHRLSSLCSEQPGRLGGPGQRRSAWPCWFRVHPSLVTVRTPGWPPEPPFSLQKTRRPGPCSLKPVCSGPAASSGTRVVSSSSFLLGPPRNSCQTSMTVTRLTSPPGSDQTRSHQDQNLFIWDPVMWHAQATCATQGTGL</sequence>
<evidence type="ECO:0000256" key="1">
    <source>
        <dbReference type="SAM" id="MobiDB-lite"/>
    </source>
</evidence>
<accession>A0AAD3RL75</accession>
<name>A0AAD3RL75_LATJO</name>
<evidence type="ECO:0000313" key="3">
    <source>
        <dbReference type="Proteomes" id="UP001279410"/>
    </source>
</evidence>
<proteinExistence type="predicted"/>